<dbReference type="GeneID" id="20705144"/>
<protein>
    <submittedName>
        <fullName evidence="1">Uncharacterized protein</fullName>
    </submittedName>
</protein>
<proteinExistence type="predicted"/>
<reference evidence="1 2" key="1">
    <citation type="submission" date="2008-03" db="EMBL/GenBank/DDBJ databases">
        <title>The Genome Sequence of Verticillium dahliae VdLs.17.</title>
        <authorList>
            <consortium name="The Broad Institute Genome Sequencing Platform"/>
            <person name="Ma L.-J.J."/>
            <person name="Klosterman S.J."/>
            <person name="Subbarao K."/>
            <person name="Dobinson K."/>
            <person name="Veronese P."/>
            <person name="Kang S."/>
            <person name="Gold S.E."/>
            <person name="Young S."/>
            <person name="Jaffe D."/>
            <person name="Gnerre S."/>
            <person name="Berlin A."/>
            <person name="Heiman D."/>
            <person name="Hepburn T."/>
            <person name="Sykes S."/>
            <person name="Alvarado L."/>
            <person name="Kodira C.D."/>
            <person name="Lander E."/>
            <person name="Galagan J."/>
            <person name="Nusbaum C."/>
            <person name="Birren B."/>
        </authorList>
    </citation>
    <scope>NUCLEOTIDE SEQUENCE [LARGE SCALE GENOMIC DNA]</scope>
    <source>
        <strain evidence="2">VdLs.17 / ATCC MYA-4575 / FGSC 10137</strain>
    </source>
</reference>
<dbReference type="SMR" id="G2X0A2"/>
<evidence type="ECO:0000313" key="1">
    <source>
        <dbReference type="EMBL" id="EGY22243.1"/>
    </source>
</evidence>
<dbReference type="KEGG" id="vda:VDAG_03681"/>
<dbReference type="Proteomes" id="UP000001611">
    <property type="component" value="Chromosome 3"/>
</dbReference>
<dbReference type="EMBL" id="DS572700">
    <property type="protein sequence ID" value="EGY22243.1"/>
    <property type="molecule type" value="Genomic_DNA"/>
</dbReference>
<dbReference type="InParanoid" id="G2X0A2"/>
<keyword evidence="2" id="KW-1185">Reference proteome</keyword>
<sequence length="62" mass="6803">MPEFLVSGMLQSTEHDIAEFAKELGQADNNKDRISRTRARYERGNLSNLAGSCQAGMTANLS</sequence>
<accession>G2X0A2</accession>
<organism evidence="1 2">
    <name type="scientific">Verticillium dahliae (strain VdLs.17 / ATCC MYA-4575 / FGSC 10137)</name>
    <name type="common">Verticillium wilt</name>
    <dbReference type="NCBI Taxonomy" id="498257"/>
    <lineage>
        <taxon>Eukaryota</taxon>
        <taxon>Fungi</taxon>
        <taxon>Dikarya</taxon>
        <taxon>Ascomycota</taxon>
        <taxon>Pezizomycotina</taxon>
        <taxon>Sordariomycetes</taxon>
        <taxon>Hypocreomycetidae</taxon>
        <taxon>Glomerellales</taxon>
        <taxon>Plectosphaerellaceae</taxon>
        <taxon>Verticillium</taxon>
    </lineage>
</organism>
<dbReference type="HOGENOM" id="CLU_2905876_0_0_1"/>
<name>G2X0A2_VERDV</name>
<dbReference type="RefSeq" id="XP_009652060.1">
    <property type="nucleotide sequence ID" value="XM_009653765.1"/>
</dbReference>
<gene>
    <name evidence="1" type="ORF">VDAG_03681</name>
</gene>
<dbReference type="AlphaFoldDB" id="G2X0A2"/>
<evidence type="ECO:0000313" key="2">
    <source>
        <dbReference type="Proteomes" id="UP000001611"/>
    </source>
</evidence>